<feature type="signal peptide" evidence="1">
    <location>
        <begin position="1"/>
        <end position="25"/>
    </location>
</feature>
<dbReference type="OrthoDB" id="7834249at2759"/>
<dbReference type="AlphaFoldDB" id="A0A3B0KFT0"/>
<proteinExistence type="predicted"/>
<reference evidence="3" key="1">
    <citation type="submission" date="2018-01" db="EMBL/GenBank/DDBJ databases">
        <authorList>
            <person name="Alioto T."/>
            <person name="Alioto T."/>
        </authorList>
    </citation>
    <scope>NUCLEOTIDE SEQUENCE [LARGE SCALE GENOMIC DNA]</scope>
</reference>
<evidence type="ECO:0000313" key="2">
    <source>
        <dbReference type="EMBL" id="SPP84596.1"/>
    </source>
</evidence>
<dbReference type="EMBL" id="OUUW01000008">
    <property type="protein sequence ID" value="SPP84596.1"/>
    <property type="molecule type" value="Genomic_DNA"/>
</dbReference>
<accession>A0A3B0KFT0</accession>
<keyword evidence="1" id="KW-0732">Signal</keyword>
<dbReference type="OMA" id="LWISCCE"/>
<gene>
    <name evidence="2" type="ORF">DGUA_6G017213</name>
</gene>
<keyword evidence="3" id="KW-1185">Reference proteome</keyword>
<dbReference type="Proteomes" id="UP000268350">
    <property type="component" value="Unassembled WGS sequence"/>
</dbReference>
<sequence>MSPGTISVWILVLWISCCELEPACGREYQLRITHPDGTAFRSESVLEDAQGHQQIEGEIRQSYKEGGTLILYYKAGYDGYRSRYTYETGAPPKLTNGTLSIKRIGANALKSSVG</sequence>
<name>A0A3B0KFT0_DROGU</name>
<feature type="chain" id="PRO_5017446449" evidence="1">
    <location>
        <begin position="26"/>
        <end position="114"/>
    </location>
</feature>
<organism evidence="2 3">
    <name type="scientific">Drosophila guanche</name>
    <name type="common">Fruit fly</name>
    <dbReference type="NCBI Taxonomy" id="7266"/>
    <lineage>
        <taxon>Eukaryota</taxon>
        <taxon>Metazoa</taxon>
        <taxon>Ecdysozoa</taxon>
        <taxon>Arthropoda</taxon>
        <taxon>Hexapoda</taxon>
        <taxon>Insecta</taxon>
        <taxon>Pterygota</taxon>
        <taxon>Neoptera</taxon>
        <taxon>Endopterygota</taxon>
        <taxon>Diptera</taxon>
        <taxon>Brachycera</taxon>
        <taxon>Muscomorpha</taxon>
        <taxon>Ephydroidea</taxon>
        <taxon>Drosophilidae</taxon>
        <taxon>Drosophila</taxon>
        <taxon>Sophophora</taxon>
    </lineage>
</organism>
<evidence type="ECO:0000313" key="3">
    <source>
        <dbReference type="Proteomes" id="UP000268350"/>
    </source>
</evidence>
<evidence type="ECO:0000256" key="1">
    <source>
        <dbReference type="SAM" id="SignalP"/>
    </source>
</evidence>
<protein>
    <submittedName>
        <fullName evidence="2">Uncharacterized protein</fullName>
    </submittedName>
</protein>